<feature type="non-terminal residue" evidence="1">
    <location>
        <position position="93"/>
    </location>
</feature>
<name>A0A3M6TZM7_POCDA</name>
<sequence length="93" mass="10439">MQKIFPRCLATTKQISCLPYFLLAQMQGSGGSQDQFSVVFVEITAEGSTFDNYQLKLIEIWGVVPGAKRSFIGVFQSFFYNIGVFLSLEPRSD</sequence>
<dbReference type="EMBL" id="RCHS01002560">
    <property type="protein sequence ID" value="RMX46807.1"/>
    <property type="molecule type" value="Genomic_DNA"/>
</dbReference>
<accession>A0A3M6TZM7</accession>
<comment type="caution">
    <text evidence="1">The sequence shown here is derived from an EMBL/GenBank/DDBJ whole genome shotgun (WGS) entry which is preliminary data.</text>
</comment>
<evidence type="ECO:0000313" key="1">
    <source>
        <dbReference type="EMBL" id="RMX46807.1"/>
    </source>
</evidence>
<proteinExistence type="predicted"/>
<dbReference type="AlphaFoldDB" id="A0A3M6TZM7"/>
<protein>
    <submittedName>
        <fullName evidence="1">Uncharacterized protein</fullName>
    </submittedName>
</protein>
<dbReference type="Proteomes" id="UP000275408">
    <property type="component" value="Unassembled WGS sequence"/>
</dbReference>
<organism evidence="1 2">
    <name type="scientific">Pocillopora damicornis</name>
    <name type="common">Cauliflower coral</name>
    <name type="synonym">Millepora damicornis</name>
    <dbReference type="NCBI Taxonomy" id="46731"/>
    <lineage>
        <taxon>Eukaryota</taxon>
        <taxon>Metazoa</taxon>
        <taxon>Cnidaria</taxon>
        <taxon>Anthozoa</taxon>
        <taxon>Hexacorallia</taxon>
        <taxon>Scleractinia</taxon>
        <taxon>Astrocoeniina</taxon>
        <taxon>Pocilloporidae</taxon>
        <taxon>Pocillopora</taxon>
    </lineage>
</organism>
<evidence type="ECO:0000313" key="2">
    <source>
        <dbReference type="Proteomes" id="UP000275408"/>
    </source>
</evidence>
<keyword evidence="2" id="KW-1185">Reference proteome</keyword>
<reference evidence="1 2" key="1">
    <citation type="journal article" date="2018" name="Sci. Rep.">
        <title>Comparative analysis of the Pocillopora damicornis genome highlights role of immune system in coral evolution.</title>
        <authorList>
            <person name="Cunning R."/>
            <person name="Bay R.A."/>
            <person name="Gillette P."/>
            <person name="Baker A.C."/>
            <person name="Traylor-Knowles N."/>
        </authorList>
    </citation>
    <scope>NUCLEOTIDE SEQUENCE [LARGE SCALE GENOMIC DNA]</scope>
    <source>
        <strain evidence="1">RSMAS</strain>
        <tissue evidence="1">Whole animal</tissue>
    </source>
</reference>
<gene>
    <name evidence="1" type="ORF">pdam_00025384</name>
</gene>